<evidence type="ECO:0000313" key="1">
    <source>
        <dbReference type="EMBL" id="AGN70596.1"/>
    </source>
</evidence>
<accession>R9UL98</accession>
<dbReference type="HOGENOM" id="CLU_3101715_0_0_9"/>
<sequence length="51" mass="5620">MGKLVAKHAIPLQLGEALLCVEAITAFYPAYVQWKERRCAQAAQDAVQNGF</sequence>
<dbReference type="Proteomes" id="UP000007392">
    <property type="component" value="Chromosome"/>
</dbReference>
<gene>
    <name evidence="1" type="ORF">B2K_38695</name>
</gene>
<protein>
    <submittedName>
        <fullName evidence="1">Uncharacterized protein</fullName>
    </submittedName>
</protein>
<dbReference type="KEGG" id="pmw:B2K_38695"/>
<proteinExistence type="predicted"/>
<dbReference type="AlphaFoldDB" id="R9UL98"/>
<dbReference type="RefSeq" id="WP_016362371.1">
    <property type="nucleotide sequence ID" value="NC_017672.3"/>
</dbReference>
<evidence type="ECO:0000313" key="2">
    <source>
        <dbReference type="Proteomes" id="UP000007392"/>
    </source>
</evidence>
<name>R9UL98_9BACL</name>
<dbReference type="EMBL" id="CP003422">
    <property type="protein sequence ID" value="AGN70596.1"/>
    <property type="molecule type" value="Genomic_DNA"/>
</dbReference>
<reference evidence="1 2" key="1">
    <citation type="submission" date="2013-06" db="EMBL/GenBank/DDBJ databases">
        <title>Complete genome sequence of Paenibacillus mucilaginosus K02.</title>
        <authorList>
            <person name="Xiao B."/>
            <person name="Sun L."/>
            <person name="Xiao L."/>
            <person name="Lian B."/>
        </authorList>
    </citation>
    <scope>NUCLEOTIDE SEQUENCE [LARGE SCALE GENOMIC DNA]</scope>
    <source>
        <strain evidence="1 2">K02</strain>
    </source>
</reference>
<organism evidence="1 2">
    <name type="scientific">Paenibacillus mucilaginosus K02</name>
    <dbReference type="NCBI Taxonomy" id="997761"/>
    <lineage>
        <taxon>Bacteria</taxon>
        <taxon>Bacillati</taxon>
        <taxon>Bacillota</taxon>
        <taxon>Bacilli</taxon>
        <taxon>Bacillales</taxon>
        <taxon>Paenibacillaceae</taxon>
        <taxon>Paenibacillus</taxon>
    </lineage>
</organism>